<dbReference type="PANTHER" id="PTHR34997">
    <property type="entry name" value="AM15"/>
    <property type="match status" value="1"/>
</dbReference>
<evidence type="ECO:0000313" key="6">
    <source>
        <dbReference type="Proteomes" id="UP001634393"/>
    </source>
</evidence>
<evidence type="ECO:0000313" key="5">
    <source>
        <dbReference type="EMBL" id="KAL3851267.1"/>
    </source>
</evidence>
<name>A0ABD3UP19_9LAMI</name>
<dbReference type="GO" id="GO:0008061">
    <property type="term" value="F:chitin binding"/>
    <property type="evidence" value="ECO:0007669"/>
    <property type="project" value="UniProtKB-KW"/>
</dbReference>
<keyword evidence="2" id="KW-0843">Virulence</keyword>
<dbReference type="InterPro" id="IPR018392">
    <property type="entry name" value="LysM"/>
</dbReference>
<gene>
    <name evidence="5" type="ORF">ACJIZ3_013149</name>
</gene>
<feature type="domain" description="LysM" evidence="4">
    <location>
        <begin position="49"/>
        <end position="93"/>
    </location>
</feature>
<keyword evidence="1" id="KW-0147">Chitin-binding</keyword>
<keyword evidence="6" id="KW-1185">Reference proteome</keyword>
<dbReference type="CDD" id="cd00118">
    <property type="entry name" value="LysM"/>
    <property type="match status" value="1"/>
</dbReference>
<dbReference type="InterPro" id="IPR052210">
    <property type="entry name" value="LysM1-like"/>
</dbReference>
<dbReference type="Gene3D" id="3.10.350.10">
    <property type="entry name" value="LysM domain"/>
    <property type="match status" value="1"/>
</dbReference>
<evidence type="ECO:0000256" key="2">
    <source>
        <dbReference type="ARBA" id="ARBA00023026"/>
    </source>
</evidence>
<evidence type="ECO:0000256" key="1">
    <source>
        <dbReference type="ARBA" id="ARBA00022669"/>
    </source>
</evidence>
<dbReference type="EMBL" id="JBJXBP010000001">
    <property type="protein sequence ID" value="KAL3851267.1"/>
    <property type="molecule type" value="Genomic_DNA"/>
</dbReference>
<dbReference type="Pfam" id="PF01476">
    <property type="entry name" value="LysM"/>
    <property type="match status" value="1"/>
</dbReference>
<dbReference type="SUPFAM" id="SSF54106">
    <property type="entry name" value="LysM domain"/>
    <property type="match status" value="1"/>
</dbReference>
<dbReference type="AlphaFoldDB" id="A0ABD3UP19"/>
<organism evidence="5 6">
    <name type="scientific">Penstemon smallii</name>
    <dbReference type="NCBI Taxonomy" id="265156"/>
    <lineage>
        <taxon>Eukaryota</taxon>
        <taxon>Viridiplantae</taxon>
        <taxon>Streptophyta</taxon>
        <taxon>Embryophyta</taxon>
        <taxon>Tracheophyta</taxon>
        <taxon>Spermatophyta</taxon>
        <taxon>Magnoliopsida</taxon>
        <taxon>eudicotyledons</taxon>
        <taxon>Gunneridae</taxon>
        <taxon>Pentapetalae</taxon>
        <taxon>asterids</taxon>
        <taxon>lamiids</taxon>
        <taxon>Lamiales</taxon>
        <taxon>Plantaginaceae</taxon>
        <taxon>Cheloneae</taxon>
        <taxon>Penstemon</taxon>
    </lineage>
</organism>
<evidence type="ECO:0000259" key="4">
    <source>
        <dbReference type="PROSITE" id="PS51782"/>
    </source>
</evidence>
<accession>A0ABD3UP19</accession>
<proteinExistence type="predicted"/>
<keyword evidence="3" id="KW-0732">Signal</keyword>
<comment type="caution">
    <text evidence="5">The sequence shown here is derived from an EMBL/GenBank/DDBJ whole genome shotgun (WGS) entry which is preliminary data.</text>
</comment>
<dbReference type="InterPro" id="IPR036779">
    <property type="entry name" value="LysM_dom_sf"/>
</dbReference>
<feature type="signal peptide" evidence="3">
    <location>
        <begin position="1"/>
        <end position="30"/>
    </location>
</feature>
<evidence type="ECO:0000256" key="3">
    <source>
        <dbReference type="SAM" id="SignalP"/>
    </source>
</evidence>
<dbReference type="PANTHER" id="PTHR34997:SF1">
    <property type="entry name" value="PEPTIDOGLYCAN-BINDING LYSIN DOMAIN"/>
    <property type="match status" value="1"/>
</dbReference>
<sequence length="98" mass="10588">MANSSNKISFFLNFALVLSLLLLLITIAEGRSLFGCDLFKPSSTLSCDKVVGVKSDDTCFGLAKTFNLTETVFDAINPNLNCTALFVGQWLCIDGSIN</sequence>
<dbReference type="Proteomes" id="UP001634393">
    <property type="component" value="Unassembled WGS sequence"/>
</dbReference>
<feature type="chain" id="PRO_5044768024" description="LysM domain-containing protein" evidence="3">
    <location>
        <begin position="31"/>
        <end position="98"/>
    </location>
</feature>
<reference evidence="5 6" key="1">
    <citation type="submission" date="2024-12" db="EMBL/GenBank/DDBJ databases">
        <title>The unique morphological basis and parallel evolutionary history of personate flowers in Penstemon.</title>
        <authorList>
            <person name="Depatie T.H."/>
            <person name="Wessinger C.A."/>
        </authorList>
    </citation>
    <scope>NUCLEOTIDE SEQUENCE [LARGE SCALE GENOMIC DNA]</scope>
    <source>
        <strain evidence="5">WTNN_2</strain>
        <tissue evidence="5">Leaf</tissue>
    </source>
</reference>
<protein>
    <recommendedName>
        <fullName evidence="4">LysM domain-containing protein</fullName>
    </recommendedName>
</protein>
<dbReference type="SMART" id="SM00257">
    <property type="entry name" value="LysM"/>
    <property type="match status" value="1"/>
</dbReference>
<dbReference type="PROSITE" id="PS51782">
    <property type="entry name" value="LYSM"/>
    <property type="match status" value="1"/>
</dbReference>